<dbReference type="GO" id="GO:0050660">
    <property type="term" value="F:flavin adenine dinucleotide binding"/>
    <property type="evidence" value="ECO:0000318"/>
    <property type="project" value="GO_Central"/>
</dbReference>
<evidence type="ECO:0000256" key="2">
    <source>
        <dbReference type="ARBA" id="ARBA00022827"/>
    </source>
</evidence>
<feature type="compositionally biased region" description="Pro residues" evidence="4">
    <location>
        <begin position="34"/>
        <end position="49"/>
    </location>
</feature>
<dbReference type="SUPFAM" id="SSF51905">
    <property type="entry name" value="FAD/NAD(P)-binding domain"/>
    <property type="match status" value="1"/>
</dbReference>
<keyword evidence="1" id="KW-0285">Flavoprotein</keyword>
<feature type="region of interest" description="Disordered" evidence="4">
    <location>
        <begin position="252"/>
        <end position="308"/>
    </location>
</feature>
<evidence type="ECO:0000256" key="4">
    <source>
        <dbReference type="SAM" id="MobiDB-lite"/>
    </source>
</evidence>
<protein>
    <submittedName>
        <fullName evidence="5 6">Uncharacterized protein</fullName>
    </submittedName>
</protein>
<keyword evidence="7" id="KW-1185">Reference proteome</keyword>
<feature type="compositionally biased region" description="Basic residues" evidence="4">
    <location>
        <begin position="271"/>
        <end position="287"/>
    </location>
</feature>
<dbReference type="InterPro" id="IPR036188">
    <property type="entry name" value="FAD/NAD-bd_sf"/>
</dbReference>
<evidence type="ECO:0000313" key="6">
    <source>
        <dbReference type="EnsemblPlants" id="KEH38163"/>
    </source>
</evidence>
<dbReference type="EnsemblPlants" id="KEH38163">
    <property type="protein sequence ID" value="KEH38163"/>
    <property type="gene ID" value="MTR_2g061440"/>
</dbReference>
<feature type="region of interest" description="Disordered" evidence="4">
    <location>
        <begin position="373"/>
        <end position="398"/>
    </location>
</feature>
<proteinExistence type="predicted"/>
<dbReference type="AlphaFoldDB" id="A0A072V9T8"/>
<keyword evidence="3" id="KW-0560">Oxidoreductase</keyword>
<gene>
    <name evidence="5" type="ordered locus">MTR_2g061440</name>
</gene>
<dbReference type="PANTHER" id="PTHR43735">
    <property type="entry name" value="APOPTOSIS-INDUCING FACTOR 1"/>
    <property type="match status" value="1"/>
</dbReference>
<evidence type="ECO:0000256" key="3">
    <source>
        <dbReference type="ARBA" id="ARBA00023002"/>
    </source>
</evidence>
<sequence>MYNHGNHDPNFGQASVPPPALLPLPLSSGHQQALPPPPSPPLFQHFAPPPPHRVYSHGYGPPTTPNMNWWWTNMKGVDSVDGFIASCPSDIAPVHNSDANQDGGNCGRVVPVSLREGLLPSRSVMNLPPPLPQTAEENTVSTDSDMEMEDSFYGNVINCYCQHLIYEVHFLCRKSKDKICSFHSDCWRRSSIGVELAGEIASDFSDIKVTLVHKGPGLLEYIGEKAVDKTLKWLKSKNVEVKLDQAVNLNGATDGHHTISRTDSDSDQSRTHRTRRKNKRDRSRSRSQSRSSLDISSRRRSSPRRRKDKATLAGYVGYTSYLFLVLDLDHFSYSVEGYFIYNFSTLVWCSWSPWRRRSRSRSPMLRRSWFSHHESNKNATSRRSRNKHDVELYSRENSSGVNEEVKSISYQVSDYEHDGVKNQDIDLHQNITGQDVVQRKKDSECCAIVSTTFGIDGQSVNSNPSSKGIREVSPKHLVDDFQPEALSSADASKPSGGTSKDQLQSNVSVDVLEHSGSTSKDIIPSKIVHLFKNYSPMFLLKSQLFARFKWCHVCTASKDGAIRLWDGITANCVRSVTAAHGTAEATSESFTRDQWYNFGTNI</sequence>
<evidence type="ECO:0000313" key="5">
    <source>
        <dbReference type="EMBL" id="KEH38163.1"/>
    </source>
</evidence>
<feature type="compositionally biased region" description="Basic residues" evidence="4">
    <location>
        <begin position="298"/>
        <end position="308"/>
    </location>
</feature>
<organism evidence="5 7">
    <name type="scientific">Medicago truncatula</name>
    <name type="common">Barrel medic</name>
    <name type="synonym">Medicago tribuloides</name>
    <dbReference type="NCBI Taxonomy" id="3880"/>
    <lineage>
        <taxon>Eukaryota</taxon>
        <taxon>Viridiplantae</taxon>
        <taxon>Streptophyta</taxon>
        <taxon>Embryophyta</taxon>
        <taxon>Tracheophyta</taxon>
        <taxon>Spermatophyta</taxon>
        <taxon>Magnoliopsida</taxon>
        <taxon>eudicotyledons</taxon>
        <taxon>Gunneridae</taxon>
        <taxon>Pentapetalae</taxon>
        <taxon>rosids</taxon>
        <taxon>fabids</taxon>
        <taxon>Fabales</taxon>
        <taxon>Fabaceae</taxon>
        <taxon>Papilionoideae</taxon>
        <taxon>50 kb inversion clade</taxon>
        <taxon>NPAAA clade</taxon>
        <taxon>Hologalegina</taxon>
        <taxon>IRL clade</taxon>
        <taxon>Trifolieae</taxon>
        <taxon>Medicago</taxon>
    </lineage>
</organism>
<dbReference type="Proteomes" id="UP000002051">
    <property type="component" value="Chromosome 2"/>
</dbReference>
<dbReference type="STRING" id="3880.A0A072V9T8"/>
<dbReference type="EMBL" id="CM001218">
    <property type="protein sequence ID" value="KEH38163.1"/>
    <property type="molecule type" value="Genomic_DNA"/>
</dbReference>
<feature type="region of interest" description="Disordered" evidence="4">
    <location>
        <begin position="1"/>
        <end position="49"/>
    </location>
</feature>
<reference evidence="6" key="3">
    <citation type="submission" date="2015-04" db="UniProtKB">
        <authorList>
            <consortium name="EnsemblPlants"/>
        </authorList>
    </citation>
    <scope>IDENTIFICATION</scope>
    <source>
        <strain evidence="6">cv. Jemalong A17</strain>
    </source>
</reference>
<evidence type="ECO:0000256" key="1">
    <source>
        <dbReference type="ARBA" id="ARBA00022630"/>
    </source>
</evidence>
<dbReference type="GO" id="GO:0004174">
    <property type="term" value="F:electron-transferring-flavoprotein dehydrogenase activity"/>
    <property type="evidence" value="ECO:0000318"/>
    <property type="project" value="GO_Central"/>
</dbReference>
<reference evidence="5 7" key="1">
    <citation type="journal article" date="2011" name="Nature">
        <title>The Medicago genome provides insight into the evolution of rhizobial symbioses.</title>
        <authorList>
            <person name="Young N.D."/>
            <person name="Debelle F."/>
            <person name="Oldroyd G.E."/>
            <person name="Geurts R."/>
            <person name="Cannon S.B."/>
            <person name="Udvardi M.K."/>
            <person name="Benedito V.A."/>
            <person name="Mayer K.F."/>
            <person name="Gouzy J."/>
            <person name="Schoof H."/>
            <person name="Van de Peer Y."/>
            <person name="Proost S."/>
            <person name="Cook D.R."/>
            <person name="Meyers B.C."/>
            <person name="Spannagl M."/>
            <person name="Cheung F."/>
            <person name="De Mita S."/>
            <person name="Krishnakumar V."/>
            <person name="Gundlach H."/>
            <person name="Zhou S."/>
            <person name="Mudge J."/>
            <person name="Bharti A.K."/>
            <person name="Murray J.D."/>
            <person name="Naoumkina M.A."/>
            <person name="Rosen B."/>
            <person name="Silverstein K.A."/>
            <person name="Tang H."/>
            <person name="Rombauts S."/>
            <person name="Zhao P.X."/>
            <person name="Zhou P."/>
            <person name="Barbe V."/>
            <person name="Bardou P."/>
            <person name="Bechner M."/>
            <person name="Bellec A."/>
            <person name="Berger A."/>
            <person name="Berges H."/>
            <person name="Bidwell S."/>
            <person name="Bisseling T."/>
            <person name="Choisne N."/>
            <person name="Couloux A."/>
            <person name="Denny R."/>
            <person name="Deshpande S."/>
            <person name="Dai X."/>
            <person name="Doyle J.J."/>
            <person name="Dudez A.M."/>
            <person name="Farmer A.D."/>
            <person name="Fouteau S."/>
            <person name="Franken C."/>
            <person name="Gibelin C."/>
            <person name="Gish J."/>
            <person name="Goldstein S."/>
            <person name="Gonzalez A.J."/>
            <person name="Green P.J."/>
            <person name="Hallab A."/>
            <person name="Hartog M."/>
            <person name="Hua A."/>
            <person name="Humphray S.J."/>
            <person name="Jeong D.H."/>
            <person name="Jing Y."/>
            <person name="Jocker A."/>
            <person name="Kenton S.M."/>
            <person name="Kim D.J."/>
            <person name="Klee K."/>
            <person name="Lai H."/>
            <person name="Lang C."/>
            <person name="Lin S."/>
            <person name="Macmil S.L."/>
            <person name="Magdelenat G."/>
            <person name="Matthews L."/>
            <person name="McCorrison J."/>
            <person name="Monaghan E.L."/>
            <person name="Mun J.H."/>
            <person name="Najar F.Z."/>
            <person name="Nicholson C."/>
            <person name="Noirot C."/>
            <person name="O'Bleness M."/>
            <person name="Paule C.R."/>
            <person name="Poulain J."/>
            <person name="Prion F."/>
            <person name="Qin B."/>
            <person name="Qu C."/>
            <person name="Retzel E.F."/>
            <person name="Riddle C."/>
            <person name="Sallet E."/>
            <person name="Samain S."/>
            <person name="Samson N."/>
            <person name="Sanders I."/>
            <person name="Saurat O."/>
            <person name="Scarpelli C."/>
            <person name="Schiex T."/>
            <person name="Segurens B."/>
            <person name="Severin A.J."/>
            <person name="Sherrier D.J."/>
            <person name="Shi R."/>
            <person name="Sims S."/>
            <person name="Singer S.R."/>
            <person name="Sinharoy S."/>
            <person name="Sterck L."/>
            <person name="Viollet A."/>
            <person name="Wang B.B."/>
            <person name="Wang K."/>
            <person name="Wang M."/>
            <person name="Wang X."/>
            <person name="Warfsmann J."/>
            <person name="Weissenbach J."/>
            <person name="White D.D."/>
            <person name="White J.D."/>
            <person name="Wiley G.B."/>
            <person name="Wincker P."/>
            <person name="Xing Y."/>
            <person name="Yang L."/>
            <person name="Yao Z."/>
            <person name="Ying F."/>
            <person name="Zhai J."/>
            <person name="Zhou L."/>
            <person name="Zuber A."/>
            <person name="Denarie J."/>
            <person name="Dixon R.A."/>
            <person name="May G.D."/>
            <person name="Schwartz D.C."/>
            <person name="Rogers J."/>
            <person name="Quetier F."/>
            <person name="Town C.D."/>
            <person name="Roe B.A."/>
        </authorList>
    </citation>
    <scope>NUCLEOTIDE SEQUENCE [LARGE SCALE GENOMIC DNA]</scope>
    <source>
        <strain evidence="5">A17</strain>
        <strain evidence="6 7">cv. Jemalong A17</strain>
    </source>
</reference>
<dbReference type="Gene3D" id="3.50.50.100">
    <property type="match status" value="1"/>
</dbReference>
<dbReference type="HOGENOM" id="CLU_453733_0_0_1"/>
<name>A0A072V9T8_MEDTR</name>
<keyword evidence="2" id="KW-0274">FAD</keyword>
<feature type="compositionally biased region" description="Basic and acidic residues" evidence="4">
    <location>
        <begin position="254"/>
        <end position="270"/>
    </location>
</feature>
<reference evidence="5 7" key="2">
    <citation type="journal article" date="2014" name="BMC Genomics">
        <title>An improved genome release (version Mt4.0) for the model legume Medicago truncatula.</title>
        <authorList>
            <person name="Tang H."/>
            <person name="Krishnakumar V."/>
            <person name="Bidwell S."/>
            <person name="Rosen B."/>
            <person name="Chan A."/>
            <person name="Zhou S."/>
            <person name="Gentzbittel L."/>
            <person name="Childs K.L."/>
            <person name="Yandell M."/>
            <person name="Gundlach H."/>
            <person name="Mayer K.F."/>
            <person name="Schwartz D.C."/>
            <person name="Town C.D."/>
        </authorList>
    </citation>
    <scope>GENOME REANNOTATION</scope>
    <source>
        <strain evidence="5">A17</strain>
        <strain evidence="6 7">cv. Jemalong A17</strain>
    </source>
</reference>
<accession>A0A072V9T8</accession>
<dbReference type="PANTHER" id="PTHR43735:SF3">
    <property type="entry name" value="FERROPTOSIS SUPPRESSOR PROTEIN 1"/>
    <property type="match status" value="1"/>
</dbReference>
<dbReference type="GO" id="GO:0005737">
    <property type="term" value="C:cytoplasm"/>
    <property type="evidence" value="ECO:0000318"/>
    <property type="project" value="GO_Central"/>
</dbReference>
<evidence type="ECO:0000313" key="7">
    <source>
        <dbReference type="Proteomes" id="UP000002051"/>
    </source>
</evidence>